<dbReference type="Pfam" id="PF10183">
    <property type="entry name" value="ESSS"/>
    <property type="match status" value="1"/>
</dbReference>
<keyword evidence="10" id="KW-0249">Electron transport</keyword>
<evidence type="ECO:0000256" key="1">
    <source>
        <dbReference type="ARBA" id="ARBA00003195"/>
    </source>
</evidence>
<comment type="caution">
    <text evidence="18">The sequence shown here is derived from an EMBL/GenBank/DDBJ whole genome shotgun (WGS) entry which is preliminary data.</text>
</comment>
<feature type="transmembrane region" description="Helical" evidence="17">
    <location>
        <begin position="69"/>
        <end position="91"/>
    </location>
</feature>
<dbReference type="GO" id="GO:0005743">
    <property type="term" value="C:mitochondrial inner membrane"/>
    <property type="evidence" value="ECO:0007669"/>
    <property type="project" value="UniProtKB-SubCell"/>
</dbReference>
<gene>
    <name evidence="18" type="ORF">R5R35_006770</name>
</gene>
<evidence type="ECO:0000256" key="5">
    <source>
        <dbReference type="ARBA" id="ARBA00022448"/>
    </source>
</evidence>
<evidence type="ECO:0000256" key="2">
    <source>
        <dbReference type="ARBA" id="ARBA00004434"/>
    </source>
</evidence>
<evidence type="ECO:0000256" key="6">
    <source>
        <dbReference type="ARBA" id="ARBA00022660"/>
    </source>
</evidence>
<name>A0AAN9VE90_9ORTH</name>
<keyword evidence="7 17" id="KW-0812">Transmembrane</keyword>
<dbReference type="PANTHER" id="PTHR13327:SF0">
    <property type="entry name" value="NADH DEHYDROGENASE [UBIQUINONE] 1 BETA SUBCOMPLEX SUBUNIT 11, MITOCHONDRIAL"/>
    <property type="match status" value="1"/>
</dbReference>
<dbReference type="PANTHER" id="PTHR13327">
    <property type="entry name" value="NADH-UBIQUINONE OXIDOREDUCTASE ESSS SUBUNIT, MITOCHONDRIAL PRECURSOR"/>
    <property type="match status" value="1"/>
</dbReference>
<comment type="subunit">
    <text evidence="16">Complex I is composed of 45 different subunits. Interacts with BCAP31.</text>
</comment>
<evidence type="ECO:0000256" key="16">
    <source>
        <dbReference type="ARBA" id="ARBA00046528"/>
    </source>
</evidence>
<sequence>MSKMALMGCYRSLRLLTGQQGRFLSTSRKNRETVTVAEKVEKTETDCKVKKNWVSYGFDARDETMDQNAMHCTMFATITLCIVFGGFYWAYAPDFKLMNWAQREAFLEIRRREALGGPLIDPNLIDPEKVTLPSDEELGETEVII</sequence>
<keyword evidence="8" id="KW-0999">Mitochondrion inner membrane</keyword>
<evidence type="ECO:0000256" key="15">
    <source>
        <dbReference type="ARBA" id="ARBA00031387"/>
    </source>
</evidence>
<evidence type="ECO:0000256" key="11">
    <source>
        <dbReference type="ARBA" id="ARBA00022989"/>
    </source>
</evidence>
<keyword evidence="5" id="KW-0813">Transport</keyword>
<comment type="subcellular location">
    <subcellularLocation>
        <location evidence="2">Mitochondrion inner membrane</location>
        <topology evidence="2">Single-pass membrane protein</topology>
    </subcellularLocation>
</comment>
<comment type="function">
    <text evidence="1">Accessory subunit of the mitochondrial membrane respiratory chain NADH dehydrogenase (Complex I), that is believed not to be involved in catalysis. Complex I functions in the transfer of electrons from NADH to the respiratory chain. The immediate electron acceptor for the enzyme is believed to be ubiquinone.</text>
</comment>
<evidence type="ECO:0000313" key="19">
    <source>
        <dbReference type="Proteomes" id="UP001378592"/>
    </source>
</evidence>
<keyword evidence="6" id="KW-0679">Respiratory chain</keyword>
<dbReference type="InterPro" id="IPR019329">
    <property type="entry name" value="NADH_UbQ_OxRdtase_ESSS_su"/>
</dbReference>
<reference evidence="18 19" key="1">
    <citation type="submission" date="2024-03" db="EMBL/GenBank/DDBJ databases">
        <title>The genome assembly and annotation of the cricket Gryllus longicercus Weissman &amp; Gray.</title>
        <authorList>
            <person name="Szrajer S."/>
            <person name="Gray D."/>
            <person name="Ylla G."/>
        </authorList>
    </citation>
    <scope>NUCLEOTIDE SEQUENCE [LARGE SCALE GENOMIC DNA]</scope>
    <source>
        <strain evidence="18">DAG 2021-001</strain>
        <tissue evidence="18">Whole body minus gut</tissue>
    </source>
</reference>
<evidence type="ECO:0000256" key="10">
    <source>
        <dbReference type="ARBA" id="ARBA00022982"/>
    </source>
</evidence>
<evidence type="ECO:0000256" key="4">
    <source>
        <dbReference type="ARBA" id="ARBA00018632"/>
    </source>
</evidence>
<keyword evidence="12" id="KW-0496">Mitochondrion</keyword>
<proteinExistence type="inferred from homology"/>
<evidence type="ECO:0000313" key="18">
    <source>
        <dbReference type="EMBL" id="KAK7793271.1"/>
    </source>
</evidence>
<keyword evidence="11 17" id="KW-1133">Transmembrane helix</keyword>
<protein>
    <recommendedName>
        <fullName evidence="4">NADH dehydrogenase [ubiquinone] 1 beta subcomplex subunit 11, mitochondrial</fullName>
    </recommendedName>
    <alternativeName>
        <fullName evidence="15">Complex I-ESSS</fullName>
    </alternativeName>
    <alternativeName>
        <fullName evidence="14">NADH-ubiquinone oxidoreductase ESSS subunit</fullName>
    </alternativeName>
</protein>
<evidence type="ECO:0000256" key="8">
    <source>
        <dbReference type="ARBA" id="ARBA00022792"/>
    </source>
</evidence>
<keyword evidence="13 17" id="KW-0472">Membrane</keyword>
<evidence type="ECO:0000256" key="17">
    <source>
        <dbReference type="SAM" id="Phobius"/>
    </source>
</evidence>
<dbReference type="EMBL" id="JAZDUA010000391">
    <property type="protein sequence ID" value="KAK7793271.1"/>
    <property type="molecule type" value="Genomic_DNA"/>
</dbReference>
<dbReference type="AlphaFoldDB" id="A0AAN9VE90"/>
<comment type="similarity">
    <text evidence="3">Belongs to the complex I NDUFB11 subunit family.</text>
</comment>
<evidence type="ECO:0000256" key="12">
    <source>
        <dbReference type="ARBA" id="ARBA00023128"/>
    </source>
</evidence>
<evidence type="ECO:0000256" key="14">
    <source>
        <dbReference type="ARBA" id="ARBA00030753"/>
    </source>
</evidence>
<dbReference type="Proteomes" id="UP001378592">
    <property type="component" value="Unassembled WGS sequence"/>
</dbReference>
<evidence type="ECO:0000256" key="7">
    <source>
        <dbReference type="ARBA" id="ARBA00022692"/>
    </source>
</evidence>
<evidence type="ECO:0000256" key="3">
    <source>
        <dbReference type="ARBA" id="ARBA00008915"/>
    </source>
</evidence>
<keyword evidence="19" id="KW-1185">Reference proteome</keyword>
<accession>A0AAN9VE90</accession>
<organism evidence="18 19">
    <name type="scientific">Gryllus longicercus</name>
    <dbReference type="NCBI Taxonomy" id="2509291"/>
    <lineage>
        <taxon>Eukaryota</taxon>
        <taxon>Metazoa</taxon>
        <taxon>Ecdysozoa</taxon>
        <taxon>Arthropoda</taxon>
        <taxon>Hexapoda</taxon>
        <taxon>Insecta</taxon>
        <taxon>Pterygota</taxon>
        <taxon>Neoptera</taxon>
        <taxon>Polyneoptera</taxon>
        <taxon>Orthoptera</taxon>
        <taxon>Ensifera</taxon>
        <taxon>Gryllidea</taxon>
        <taxon>Grylloidea</taxon>
        <taxon>Gryllidae</taxon>
        <taxon>Gryllinae</taxon>
        <taxon>Gryllus</taxon>
    </lineage>
</organism>
<evidence type="ECO:0000256" key="9">
    <source>
        <dbReference type="ARBA" id="ARBA00022946"/>
    </source>
</evidence>
<evidence type="ECO:0000256" key="13">
    <source>
        <dbReference type="ARBA" id="ARBA00023136"/>
    </source>
</evidence>
<keyword evidence="9" id="KW-0809">Transit peptide</keyword>